<gene>
    <name evidence="2" type="ORF">INQ41_08630</name>
</gene>
<dbReference type="AlphaFoldDB" id="A0A7S6UEG3"/>
<feature type="chain" id="PRO_5032630786" evidence="1">
    <location>
        <begin position="26"/>
        <end position="324"/>
    </location>
</feature>
<feature type="signal peptide" evidence="1">
    <location>
        <begin position="1"/>
        <end position="25"/>
    </location>
</feature>
<dbReference type="PANTHER" id="PTHR41913">
    <property type="entry name" value="DUF1684 DOMAIN-CONTAINING PROTEIN"/>
    <property type="match status" value="1"/>
</dbReference>
<dbReference type="PROSITE" id="PS51257">
    <property type="entry name" value="PROKAR_LIPOPROTEIN"/>
    <property type="match status" value="1"/>
</dbReference>
<dbReference type="KEGG" id="lcic:INQ41_08630"/>
<protein>
    <submittedName>
        <fullName evidence="2">DUF1684 domain-containing protein</fullName>
    </submittedName>
</protein>
<dbReference type="PANTHER" id="PTHR41913:SF1">
    <property type="entry name" value="DUF1684 DOMAIN-CONTAINING PROTEIN"/>
    <property type="match status" value="1"/>
</dbReference>
<dbReference type="Pfam" id="PF07920">
    <property type="entry name" value="DUF1684"/>
    <property type="match status" value="1"/>
</dbReference>
<proteinExistence type="predicted"/>
<sequence length="324" mass="34623">MNCAPGRRSSVAALALAAGFLFAVAACDGNRLFNAKQESDVAAQEIDFAADQQSWREQRRAALVAPDGWTSLVGLHWITPGAHYVGSNPGNGIQLSMGPAHLGMLDLRDSKVRFVPETGGDQSVDGAPVRGPVVLRSDDDPAGPSVLGFDGGRGQATVILRDKRHALRVRHADAPTRTGFGTLEYWSADRNWVIQGRFIPHPPGQTIEIANILGSFDAMPNPGLVEFERDGERYRLDAIDDGSGGLFLVFADATNGHGSYGAGRFLDAPMPDADDGVLLDFNRAYSPPCAFSDFATCPLPPPQNRLDLAVTAGEKLYVPPTSSR</sequence>
<accession>A0A7S6UEG3</accession>
<organism evidence="2 3">
    <name type="scientific">Novilysobacter ciconiae</name>
    <dbReference type="NCBI Taxonomy" id="2781022"/>
    <lineage>
        <taxon>Bacteria</taxon>
        <taxon>Pseudomonadati</taxon>
        <taxon>Pseudomonadota</taxon>
        <taxon>Gammaproteobacteria</taxon>
        <taxon>Lysobacterales</taxon>
        <taxon>Lysobacteraceae</taxon>
        <taxon>Novilysobacter</taxon>
    </lineage>
</organism>
<evidence type="ECO:0000313" key="2">
    <source>
        <dbReference type="EMBL" id="QOW18756.1"/>
    </source>
</evidence>
<evidence type="ECO:0000256" key="1">
    <source>
        <dbReference type="SAM" id="SignalP"/>
    </source>
</evidence>
<name>A0A7S6UEG3_9GAMM</name>
<dbReference type="Proteomes" id="UP000594059">
    <property type="component" value="Chromosome"/>
</dbReference>
<dbReference type="RefSeq" id="WP_193983671.1">
    <property type="nucleotide sequence ID" value="NZ_CP063656.1"/>
</dbReference>
<dbReference type="InterPro" id="IPR012467">
    <property type="entry name" value="DUF1684"/>
</dbReference>
<dbReference type="EMBL" id="CP063656">
    <property type="protein sequence ID" value="QOW18756.1"/>
    <property type="molecule type" value="Genomic_DNA"/>
</dbReference>
<keyword evidence="1" id="KW-0732">Signal</keyword>
<keyword evidence="3" id="KW-1185">Reference proteome</keyword>
<evidence type="ECO:0000313" key="3">
    <source>
        <dbReference type="Proteomes" id="UP000594059"/>
    </source>
</evidence>
<reference evidence="2 3" key="1">
    <citation type="submission" date="2020-10" db="EMBL/GenBank/DDBJ databases">
        <title>complete genome sequencing of Lysobacter sp. H21R20.</title>
        <authorList>
            <person name="Bae J.-W."/>
            <person name="Lee S.-Y."/>
        </authorList>
    </citation>
    <scope>NUCLEOTIDE SEQUENCE [LARGE SCALE GENOMIC DNA]</scope>
    <source>
        <strain evidence="2 3">H21R20</strain>
    </source>
</reference>